<feature type="region of interest" description="Disordered" evidence="1">
    <location>
        <begin position="1"/>
        <end position="31"/>
    </location>
</feature>
<sequence>MVGTSSPALKSAKPASKKAAKKDNQKQPQQVLHSSVVVTELPADMKLIYHRTVRQMLPAVVQKSIPVPEIIEEADGATMIFEVDSKHIAEAMQKRLNRTTVYGNRWHVDILPVEALIPNQEANVVDVTLNPPGLACDVRQALQSVQGFLAVDHATARPQSGDDNEEDEANEAEEAKKATPHSAGRGGAEAPVKRLVAVFAEEGAAIHARAVLSGRLVGTQGSRMFLRLRRRAGPPAKKQ</sequence>
<feature type="compositionally biased region" description="Low complexity" evidence="1">
    <location>
        <begin position="1"/>
        <end position="14"/>
    </location>
</feature>
<evidence type="ECO:0000256" key="1">
    <source>
        <dbReference type="SAM" id="MobiDB-lite"/>
    </source>
</evidence>
<dbReference type="VEuPathDB" id="TriTrypDB:BSAL_78715"/>
<feature type="compositionally biased region" description="Acidic residues" evidence="1">
    <location>
        <begin position="162"/>
        <end position="172"/>
    </location>
</feature>
<accession>A0A0S4J0K3</accession>
<keyword evidence="3" id="KW-1185">Reference proteome</keyword>
<name>A0A0S4J0K3_BODSA</name>
<dbReference type="OMA" id="QNRRVYG"/>
<gene>
    <name evidence="2" type="ORF">BSAL_78715</name>
</gene>
<reference evidence="3" key="1">
    <citation type="submission" date="2015-09" db="EMBL/GenBank/DDBJ databases">
        <authorList>
            <consortium name="Pathogen Informatics"/>
        </authorList>
    </citation>
    <scope>NUCLEOTIDE SEQUENCE [LARGE SCALE GENOMIC DNA]</scope>
    <source>
        <strain evidence="3">Lake Konstanz</strain>
    </source>
</reference>
<proteinExistence type="predicted"/>
<feature type="region of interest" description="Disordered" evidence="1">
    <location>
        <begin position="154"/>
        <end position="188"/>
    </location>
</feature>
<dbReference type="OrthoDB" id="247771at2759"/>
<dbReference type="EMBL" id="CYKH01000787">
    <property type="protein sequence ID" value="CUG39141.1"/>
    <property type="molecule type" value="Genomic_DNA"/>
</dbReference>
<organism evidence="2 3">
    <name type="scientific">Bodo saltans</name>
    <name type="common">Flagellated protozoan</name>
    <dbReference type="NCBI Taxonomy" id="75058"/>
    <lineage>
        <taxon>Eukaryota</taxon>
        <taxon>Discoba</taxon>
        <taxon>Euglenozoa</taxon>
        <taxon>Kinetoplastea</taxon>
        <taxon>Metakinetoplastina</taxon>
        <taxon>Eubodonida</taxon>
        <taxon>Bodonidae</taxon>
        <taxon>Bodo</taxon>
    </lineage>
</organism>
<dbReference type="AlphaFoldDB" id="A0A0S4J0K3"/>
<dbReference type="Proteomes" id="UP000051952">
    <property type="component" value="Unassembled WGS sequence"/>
</dbReference>
<evidence type="ECO:0000313" key="3">
    <source>
        <dbReference type="Proteomes" id="UP000051952"/>
    </source>
</evidence>
<protein>
    <submittedName>
        <fullName evidence="2">Uncharacterized protein</fullName>
    </submittedName>
</protein>
<evidence type="ECO:0000313" key="2">
    <source>
        <dbReference type="EMBL" id="CUG39141.1"/>
    </source>
</evidence>